<dbReference type="AlphaFoldDB" id="A0A6A4Z257"/>
<protein>
    <submittedName>
        <fullName evidence="2">Uncharacterized protein</fullName>
    </submittedName>
</protein>
<dbReference type="PANTHER" id="PTHR46586">
    <property type="entry name" value="ANKYRIN REPEAT-CONTAINING PROTEIN"/>
    <property type="match status" value="1"/>
</dbReference>
<evidence type="ECO:0000313" key="2">
    <source>
        <dbReference type="EMBL" id="KAF0706042.1"/>
    </source>
</evidence>
<dbReference type="PANTHER" id="PTHR46586:SF3">
    <property type="entry name" value="ANKYRIN REPEAT-CONTAINING PROTEIN"/>
    <property type="match status" value="1"/>
</dbReference>
<dbReference type="OrthoDB" id="187035at2759"/>
<organism evidence="2">
    <name type="scientific">Aphanomyces stellatus</name>
    <dbReference type="NCBI Taxonomy" id="120398"/>
    <lineage>
        <taxon>Eukaryota</taxon>
        <taxon>Sar</taxon>
        <taxon>Stramenopiles</taxon>
        <taxon>Oomycota</taxon>
        <taxon>Saprolegniomycetes</taxon>
        <taxon>Saprolegniales</taxon>
        <taxon>Verrucalvaceae</taxon>
        <taxon>Aphanomyces</taxon>
    </lineage>
</organism>
<dbReference type="InterPro" id="IPR002110">
    <property type="entry name" value="Ankyrin_rpt"/>
</dbReference>
<sequence>MDCFLRLLFSPDLFCIVSDYQHGTYHRKHPLRRLPTPRIRRGIIFEEWAKEDMARVDAVLAHWYSVHGLDRMSYLLRFVPRQVVAVHATYFGHMRVFHALLQLVPLESISDSLIDWAAFHGELPMIHVLDTFFSHAPKRTHLIRMGSALAIDLAATEGHMQVVLWLHETAQWRHKCSVHAMDGAARNGHLDVVQWLHAQGYACTSKAVDDASRNGHMSVVEWLTALGIPATKAAMNGAAAAGHLTMVQYLHRHRKEGCTREAMDAAARGGHLPTVQWLHQHRREGCTVEAIDGAARHGHVHVVEWLLAHRQEG</sequence>
<name>A0A6A4Z257_9STRA</name>
<feature type="non-terminal residue" evidence="2">
    <location>
        <position position="313"/>
    </location>
</feature>
<dbReference type="InterPro" id="IPR036770">
    <property type="entry name" value="Ankyrin_rpt-contain_sf"/>
</dbReference>
<dbReference type="InterPro" id="IPR052050">
    <property type="entry name" value="SecEffector_AnkRepeat"/>
</dbReference>
<gene>
    <name evidence="2" type="ORF">As57867_006820</name>
    <name evidence="1" type="ORF">As57867_006831</name>
</gene>
<proteinExistence type="predicted"/>
<evidence type="ECO:0000313" key="1">
    <source>
        <dbReference type="EMBL" id="KAF0706014.1"/>
    </source>
</evidence>
<dbReference type="SUPFAM" id="SSF48403">
    <property type="entry name" value="Ankyrin repeat"/>
    <property type="match status" value="1"/>
</dbReference>
<dbReference type="EMBL" id="VJMH01003419">
    <property type="protein sequence ID" value="KAF0706014.1"/>
    <property type="molecule type" value="Genomic_DNA"/>
</dbReference>
<comment type="caution">
    <text evidence="2">The sequence shown here is derived from an EMBL/GenBank/DDBJ whole genome shotgun (WGS) entry which is preliminary data.</text>
</comment>
<dbReference type="Pfam" id="PF13637">
    <property type="entry name" value="Ank_4"/>
    <property type="match status" value="2"/>
</dbReference>
<dbReference type="Gene3D" id="1.25.40.20">
    <property type="entry name" value="Ankyrin repeat-containing domain"/>
    <property type="match status" value="2"/>
</dbReference>
<dbReference type="EMBL" id="VJMH01003409">
    <property type="protein sequence ID" value="KAF0706042.1"/>
    <property type="molecule type" value="Genomic_DNA"/>
</dbReference>
<reference evidence="2" key="1">
    <citation type="submission" date="2019-06" db="EMBL/GenBank/DDBJ databases">
        <title>Genomics analysis of Aphanomyces spp. identifies a new class of oomycete effector associated with host adaptation.</title>
        <authorList>
            <person name="Gaulin E."/>
        </authorList>
    </citation>
    <scope>NUCLEOTIDE SEQUENCE</scope>
    <source>
        <strain evidence="2">CBS 578.67</strain>
    </source>
</reference>
<accession>A0A6A4Z257</accession>